<name>A0ABY8EG92_9FIRM</name>
<evidence type="ECO:0000313" key="10">
    <source>
        <dbReference type="Proteomes" id="UP001222800"/>
    </source>
</evidence>
<organism evidence="9 10">
    <name type="scientific">Tepidibacter hydrothermalis</name>
    <dbReference type="NCBI Taxonomy" id="3036126"/>
    <lineage>
        <taxon>Bacteria</taxon>
        <taxon>Bacillati</taxon>
        <taxon>Bacillota</taxon>
        <taxon>Clostridia</taxon>
        <taxon>Peptostreptococcales</taxon>
        <taxon>Peptostreptococcaceae</taxon>
        <taxon>Tepidibacter</taxon>
    </lineage>
</organism>
<dbReference type="Pfam" id="PF02535">
    <property type="entry name" value="Zip"/>
    <property type="match status" value="1"/>
</dbReference>
<dbReference type="EMBL" id="CP120733">
    <property type="protein sequence ID" value="WFD10594.1"/>
    <property type="molecule type" value="Genomic_DNA"/>
</dbReference>
<gene>
    <name evidence="9" type="ORF">P4S50_00540</name>
</gene>
<keyword evidence="5" id="KW-0862">Zinc</keyword>
<comment type="subcellular location">
    <subcellularLocation>
        <location evidence="1">Cell membrane</location>
        <topology evidence="1">Multi-pass membrane protein</topology>
    </subcellularLocation>
</comment>
<accession>A0ABY8EG92</accession>
<evidence type="ECO:0000256" key="2">
    <source>
        <dbReference type="ARBA" id="ARBA00006939"/>
    </source>
</evidence>
<evidence type="ECO:0000256" key="8">
    <source>
        <dbReference type="SAM" id="Phobius"/>
    </source>
</evidence>
<dbReference type="RefSeq" id="WP_277732561.1">
    <property type="nucleotide sequence ID" value="NZ_CP120733.1"/>
</dbReference>
<feature type="transmembrane region" description="Helical" evidence="8">
    <location>
        <begin position="61"/>
        <end position="80"/>
    </location>
</feature>
<reference evidence="9 10" key="1">
    <citation type="submission" date="2023-03" db="EMBL/GenBank/DDBJ databases">
        <title>Complete genome sequence of Tepidibacter sp. SWIR-1, isolated from a deep-sea hydrothermal vent.</title>
        <authorList>
            <person name="Li X."/>
        </authorList>
    </citation>
    <scope>NUCLEOTIDE SEQUENCE [LARGE SCALE GENOMIC DNA]</scope>
    <source>
        <strain evidence="9 10">SWIR-1</strain>
    </source>
</reference>
<evidence type="ECO:0000256" key="4">
    <source>
        <dbReference type="ARBA" id="ARBA00022692"/>
    </source>
</evidence>
<feature type="transmembrane region" description="Helical" evidence="8">
    <location>
        <begin position="6"/>
        <end position="26"/>
    </location>
</feature>
<evidence type="ECO:0000256" key="3">
    <source>
        <dbReference type="ARBA" id="ARBA00022475"/>
    </source>
</evidence>
<evidence type="ECO:0000256" key="5">
    <source>
        <dbReference type="ARBA" id="ARBA00022833"/>
    </source>
</evidence>
<feature type="transmembrane region" description="Helical" evidence="8">
    <location>
        <begin position="154"/>
        <end position="175"/>
    </location>
</feature>
<protein>
    <submittedName>
        <fullName evidence="9">ZIP family metal transporter</fullName>
    </submittedName>
</protein>
<feature type="transmembrane region" description="Helical" evidence="8">
    <location>
        <begin position="92"/>
        <end position="115"/>
    </location>
</feature>
<comment type="similarity">
    <text evidence="2">Belongs to the ZIP transporter (TC 2.A.5) family.</text>
</comment>
<feature type="transmembrane region" description="Helical" evidence="8">
    <location>
        <begin position="208"/>
        <end position="224"/>
    </location>
</feature>
<keyword evidence="6 8" id="KW-1133">Transmembrane helix</keyword>
<feature type="transmembrane region" description="Helical" evidence="8">
    <location>
        <begin position="181"/>
        <end position="199"/>
    </location>
</feature>
<keyword evidence="4 8" id="KW-0812">Transmembrane</keyword>
<evidence type="ECO:0000256" key="7">
    <source>
        <dbReference type="ARBA" id="ARBA00023136"/>
    </source>
</evidence>
<dbReference type="Proteomes" id="UP001222800">
    <property type="component" value="Chromosome"/>
</dbReference>
<keyword evidence="3" id="KW-1003">Cell membrane</keyword>
<evidence type="ECO:0000313" key="9">
    <source>
        <dbReference type="EMBL" id="WFD10594.1"/>
    </source>
</evidence>
<dbReference type="PANTHER" id="PTHR11040">
    <property type="entry name" value="ZINC/IRON TRANSPORTER"/>
    <property type="match status" value="1"/>
</dbReference>
<keyword evidence="10" id="KW-1185">Reference proteome</keyword>
<sequence>MLNITLLGFLCGVIGTFIGGVIAFLFRNKADRYLSMFMGLAGGIMLSVVTFDLLTEAMDEIGVNLAIIFTFVGVFVSMIIKQFMHFEGMLKTGYLIFFSVLLHNFPEGLAIGSSFSLKESLGITLVIVIGIHNVPEGIAMALTLIKGRMNVLKVMLFTILAGIPMGIGSYIGAYFGEVFQGFVGFFLAIASGTMLYVTIEEIFPNSKTIYTITGFLLGILMVSIF</sequence>
<dbReference type="InterPro" id="IPR003689">
    <property type="entry name" value="ZIP"/>
</dbReference>
<proteinExistence type="inferred from homology"/>
<feature type="transmembrane region" description="Helical" evidence="8">
    <location>
        <begin position="33"/>
        <end position="55"/>
    </location>
</feature>
<evidence type="ECO:0000256" key="1">
    <source>
        <dbReference type="ARBA" id="ARBA00004651"/>
    </source>
</evidence>
<dbReference type="PANTHER" id="PTHR11040:SF211">
    <property type="entry name" value="ZINC TRANSPORTER ZIP11"/>
    <property type="match status" value="1"/>
</dbReference>
<evidence type="ECO:0000256" key="6">
    <source>
        <dbReference type="ARBA" id="ARBA00022989"/>
    </source>
</evidence>
<feature type="transmembrane region" description="Helical" evidence="8">
    <location>
        <begin position="121"/>
        <end position="142"/>
    </location>
</feature>
<keyword evidence="7 8" id="KW-0472">Membrane</keyword>